<evidence type="ECO:0000256" key="1">
    <source>
        <dbReference type="SAM" id="Phobius"/>
    </source>
</evidence>
<evidence type="ECO:0000313" key="2">
    <source>
        <dbReference type="EMBL" id="SHM62115.1"/>
    </source>
</evidence>
<organism evidence="2 3">
    <name type="scientific">Chitinophaga jiangningensis</name>
    <dbReference type="NCBI Taxonomy" id="1419482"/>
    <lineage>
        <taxon>Bacteria</taxon>
        <taxon>Pseudomonadati</taxon>
        <taxon>Bacteroidota</taxon>
        <taxon>Chitinophagia</taxon>
        <taxon>Chitinophagales</taxon>
        <taxon>Chitinophagaceae</taxon>
        <taxon>Chitinophaga</taxon>
    </lineage>
</organism>
<dbReference type="RefSeq" id="WP_073085717.1">
    <property type="nucleotide sequence ID" value="NZ_FRBL01000009.1"/>
</dbReference>
<keyword evidence="1" id="KW-0472">Membrane</keyword>
<keyword evidence="1" id="KW-1133">Transmembrane helix</keyword>
<protein>
    <submittedName>
        <fullName evidence="2">Uncharacterized protein</fullName>
    </submittedName>
</protein>
<dbReference type="OrthoDB" id="9816502at2"/>
<accession>A0A1M7KA73</accession>
<gene>
    <name evidence="2" type="ORF">SAMN05444266_109221</name>
</gene>
<dbReference type="AlphaFoldDB" id="A0A1M7KA73"/>
<keyword evidence="3" id="KW-1185">Reference proteome</keyword>
<dbReference type="STRING" id="1419482.SAMN05444266_109221"/>
<reference evidence="2 3" key="1">
    <citation type="submission" date="2016-11" db="EMBL/GenBank/DDBJ databases">
        <authorList>
            <person name="Jaros S."/>
            <person name="Januszkiewicz K."/>
            <person name="Wedrychowicz H."/>
        </authorList>
    </citation>
    <scope>NUCLEOTIDE SEQUENCE [LARGE SCALE GENOMIC DNA]</scope>
    <source>
        <strain evidence="2 3">DSM 27406</strain>
    </source>
</reference>
<proteinExistence type="predicted"/>
<feature type="transmembrane region" description="Helical" evidence="1">
    <location>
        <begin position="614"/>
        <end position="631"/>
    </location>
</feature>
<keyword evidence="1" id="KW-0812">Transmembrane</keyword>
<evidence type="ECO:0000313" key="3">
    <source>
        <dbReference type="Proteomes" id="UP000184420"/>
    </source>
</evidence>
<dbReference type="Proteomes" id="UP000184420">
    <property type="component" value="Unassembled WGS sequence"/>
</dbReference>
<dbReference type="EMBL" id="FRBL01000009">
    <property type="protein sequence ID" value="SHM62115.1"/>
    <property type="molecule type" value="Genomic_DNA"/>
</dbReference>
<sequence>MSNIATYTFLPWMRSGVANKISSADKDPGVRVRATIAIKLKVEGNKPDGGVLTEPITKNIQLYGPGDIIGIEARAIIKTDPHNWITNFEPNYLPYVDFYDEDFPWRYTPAAPDNKDRLRPWITLVVLEEGAFKEATNIKDKPLPYITVDKAAEKFPPADQLWAWAHVHVNESMLDRIVSQPVDHNAVVNTLNNILKNDPDHANSRLLCPIKLKENTAYHAFIIPTFETGRLAGLGADMTDDNIPAAVFATMSAWADYNGRPDTASFPYYYRWHFRTGSKGDFEYLVRLLKPNPVDNRVGRRDMDTQAPGSNIHGIPELGGILRLGGALQVPFSTMKPADKEEVLKYNNWDHPGYPHAFQHDLAQFINLADDYTKNTSKDANSNTSLENVQDDVDPLITAPLYGRWHALTERLLYKDDGSNAPNNQNWIHQLNLDPRWRVAAGFGTKVIQTKQEDYMSAAWQQVGDILEANRRLRFGRFAQRTSYSWYEQHIATHIYNRPDKALQFTAPLQKRLLANNVTVYHQVDKSVLSRSLTSTTIRKVLRPGGRVMKLQPFTDAATGDNILTRVNSGEVPLVLPKIDPPALPTPSQLADAAQPATKLPPWLVSVLKQFKKWRIAVIILILLLLLVMLLSGFSPAVTAITGIAIVALIWFWLLAGKWEKAKAGADSIRPENQTPESVDDMPKVPNFEITLPGDNTVFTPGATDSAEAVIYKEAIKEAAILMQGNREEGRIPTRPTLDLPVLADTIFKAIDPGVTIPKLIFGGISIPERIRIRMVELFDEVMAYPVIDVPMYKPLTDISSELFLPNINLISQNTISLLETNQPFIEAYMVGVNHEFVRELVWREYPTDNRASSFRQFWDVSTFLNVDDSLNSEQLKEKLRDIPPLHKWSRYSKIGTHDNRETNGPQEEDVVLVIRGELLKKYPNAVIYAQKAQWQMKDGKIDNKVERILVPLSDAEEDKPPLSKVKTPLYEAKVSPDIYFFGFDLTASEAKGGDGTKPEDINNAGWFFCIKERPGECRFGLDIDADKTPNVWNDLGWDNLVPGAKGGEMIKINSSLGLTPPNLANEPEKKDQYDDDVNVTWNADMSAAEVAYILYQVPVLVAVHASEMLPKTSA</sequence>
<name>A0A1M7KA73_9BACT</name>
<feature type="transmembrane region" description="Helical" evidence="1">
    <location>
        <begin position="637"/>
        <end position="656"/>
    </location>
</feature>